<gene>
    <name evidence="6" type="ORF">KL86DPRO_11648</name>
</gene>
<comment type="similarity">
    <text evidence="2">Belongs to the bacterial solute-binding protein 7 family.</text>
</comment>
<keyword evidence="4 5" id="KW-0732">Signal</keyword>
<protein>
    <submittedName>
        <fullName evidence="6">DctP family TRAP transporter solute receptor</fullName>
    </submittedName>
</protein>
<dbReference type="AlphaFoldDB" id="A0A212JJR0"/>
<keyword evidence="6" id="KW-0675">Receptor</keyword>
<evidence type="ECO:0000256" key="2">
    <source>
        <dbReference type="ARBA" id="ARBA00009023"/>
    </source>
</evidence>
<evidence type="ECO:0000256" key="5">
    <source>
        <dbReference type="SAM" id="SignalP"/>
    </source>
</evidence>
<feature type="signal peptide" evidence="5">
    <location>
        <begin position="1"/>
        <end position="26"/>
    </location>
</feature>
<dbReference type="Gene3D" id="3.40.190.170">
    <property type="entry name" value="Bacterial extracellular solute-binding protein, family 7"/>
    <property type="match status" value="1"/>
</dbReference>
<proteinExistence type="inferred from homology"/>
<dbReference type="GO" id="GO:0055085">
    <property type="term" value="P:transmembrane transport"/>
    <property type="evidence" value="ECO:0007669"/>
    <property type="project" value="InterPro"/>
</dbReference>
<reference evidence="6" key="1">
    <citation type="submission" date="2016-04" db="EMBL/GenBank/DDBJ databases">
        <authorList>
            <person name="Evans L.H."/>
            <person name="Alamgir A."/>
            <person name="Owens N."/>
            <person name="Weber N.D."/>
            <person name="Virtaneva K."/>
            <person name="Barbian K."/>
            <person name="Babar A."/>
            <person name="Rosenke K."/>
        </authorList>
    </citation>
    <scope>NUCLEOTIDE SEQUENCE</scope>
    <source>
        <strain evidence="6">86</strain>
    </source>
</reference>
<dbReference type="Pfam" id="PF03480">
    <property type="entry name" value="DctP"/>
    <property type="match status" value="1"/>
</dbReference>
<dbReference type="InterPro" id="IPR018389">
    <property type="entry name" value="DctP_fam"/>
</dbReference>
<dbReference type="PIRSF" id="PIRSF006470">
    <property type="entry name" value="DctB"/>
    <property type="match status" value="1"/>
</dbReference>
<evidence type="ECO:0000256" key="3">
    <source>
        <dbReference type="ARBA" id="ARBA00022448"/>
    </source>
</evidence>
<evidence type="ECO:0000313" key="6">
    <source>
        <dbReference type="EMBL" id="SBV99683.1"/>
    </source>
</evidence>
<evidence type="ECO:0000256" key="4">
    <source>
        <dbReference type="ARBA" id="ARBA00022729"/>
    </source>
</evidence>
<sequence>MLHAKKSLAFLFTLLLAIVFTLPAQADAAAKKILLRLGHEMPETHPYHAGAQKFADILSQKTNGEVAVQVFPNGTLGKQAQMVDGLTMGTLDLSLTNTVVLEKYEPLMSVLVMPYVIRGWDHVYKVVDGEIGQELNKGLEKKGITVLAYHEIGLTNINSIKPINHPSDVKGIKLRVQPGPSYVEVGKILGAVVATTAFSEVYTALQLGTIDAQVQSASNIRQSKFYEVAKYYTVNELGFFLEPLSMSKMVWDRMTPAHQKALKEAAYESALWQRPYARGKQDEDLAYLEKNHGVIVIKPDVTEWRKVIEPIHDKFPQWSDLIKRIKAIQ</sequence>
<keyword evidence="3" id="KW-0813">Transport</keyword>
<evidence type="ECO:0000256" key="1">
    <source>
        <dbReference type="ARBA" id="ARBA00004196"/>
    </source>
</evidence>
<dbReference type="GO" id="GO:0030288">
    <property type="term" value="C:outer membrane-bounded periplasmic space"/>
    <property type="evidence" value="ECO:0007669"/>
    <property type="project" value="InterPro"/>
</dbReference>
<dbReference type="NCBIfam" id="NF037995">
    <property type="entry name" value="TRAP_S1"/>
    <property type="match status" value="1"/>
</dbReference>
<dbReference type="InterPro" id="IPR038404">
    <property type="entry name" value="TRAP_DctP_sf"/>
</dbReference>
<dbReference type="InterPro" id="IPR004682">
    <property type="entry name" value="TRAP_DctP"/>
</dbReference>
<organism evidence="6">
    <name type="scientific">uncultured delta proteobacterium</name>
    <dbReference type="NCBI Taxonomy" id="34034"/>
    <lineage>
        <taxon>Bacteria</taxon>
        <taxon>Deltaproteobacteria</taxon>
        <taxon>environmental samples</taxon>
    </lineage>
</organism>
<dbReference type="NCBIfam" id="TIGR00787">
    <property type="entry name" value="dctP"/>
    <property type="match status" value="1"/>
</dbReference>
<accession>A0A212JJR0</accession>
<feature type="chain" id="PRO_5013075300" evidence="5">
    <location>
        <begin position="27"/>
        <end position="329"/>
    </location>
</feature>
<comment type="subcellular location">
    <subcellularLocation>
        <location evidence="1">Cell envelope</location>
    </subcellularLocation>
</comment>
<dbReference type="CDD" id="cd13603">
    <property type="entry name" value="PBP2_TRAP_Siap_TeaA_like"/>
    <property type="match status" value="1"/>
</dbReference>
<dbReference type="PANTHER" id="PTHR33376:SF4">
    <property type="entry name" value="SIALIC ACID-BINDING PERIPLASMIC PROTEIN SIAP"/>
    <property type="match status" value="1"/>
</dbReference>
<dbReference type="PANTHER" id="PTHR33376">
    <property type="match status" value="1"/>
</dbReference>
<name>A0A212JJR0_9DELT</name>
<dbReference type="EMBL" id="FLUQ01000001">
    <property type="protein sequence ID" value="SBV99683.1"/>
    <property type="molecule type" value="Genomic_DNA"/>
</dbReference>